<protein>
    <submittedName>
        <fullName evidence="9">PAS domain S-box protein</fullName>
    </submittedName>
</protein>
<dbReference type="SMART" id="SM01079">
    <property type="entry name" value="CHASE"/>
    <property type="match status" value="1"/>
</dbReference>
<dbReference type="GO" id="GO:0003824">
    <property type="term" value="F:catalytic activity"/>
    <property type="evidence" value="ECO:0007669"/>
    <property type="project" value="UniProtKB-ARBA"/>
</dbReference>
<reference evidence="9 10" key="1">
    <citation type="submission" date="2020-05" db="EMBL/GenBank/DDBJ databases">
        <title>Complete genome sequence of Deefgea sp. D17.</title>
        <authorList>
            <person name="Bae J.-W."/>
            <person name="Han J.E."/>
        </authorList>
    </citation>
    <scope>NUCLEOTIDE SEQUENCE [LARGE SCALE GENOMIC DNA]</scope>
    <source>
        <strain evidence="9 10">D17</strain>
    </source>
</reference>
<dbReference type="InterPro" id="IPR000700">
    <property type="entry name" value="PAS-assoc_C"/>
</dbReference>
<dbReference type="EMBL" id="CP054143">
    <property type="protein sequence ID" value="QKJ66728.1"/>
    <property type="molecule type" value="Genomic_DNA"/>
</dbReference>
<gene>
    <name evidence="9" type="ORF">HQN60_08455</name>
</gene>
<dbReference type="PROSITE" id="PS50839">
    <property type="entry name" value="CHASE"/>
    <property type="match status" value="1"/>
</dbReference>
<dbReference type="GO" id="GO:0007165">
    <property type="term" value="P:signal transduction"/>
    <property type="evidence" value="ECO:0007669"/>
    <property type="project" value="UniProtKB-ARBA"/>
</dbReference>
<dbReference type="Pfam" id="PF00989">
    <property type="entry name" value="PAS"/>
    <property type="match status" value="1"/>
</dbReference>
<dbReference type="Pfam" id="PF03924">
    <property type="entry name" value="CHASE"/>
    <property type="match status" value="1"/>
</dbReference>
<dbReference type="InterPro" id="IPR006189">
    <property type="entry name" value="CHASE_dom"/>
</dbReference>
<keyword evidence="4 5" id="KW-0472">Membrane</keyword>
<dbReference type="PROSITE" id="PS50112">
    <property type="entry name" value="PAS"/>
    <property type="match status" value="1"/>
</dbReference>
<dbReference type="InterPro" id="IPR013767">
    <property type="entry name" value="PAS_fold"/>
</dbReference>
<evidence type="ECO:0000313" key="9">
    <source>
        <dbReference type="EMBL" id="QKJ66728.1"/>
    </source>
</evidence>
<feature type="domain" description="PAC" evidence="7">
    <location>
        <begin position="544"/>
        <end position="597"/>
    </location>
</feature>
<feature type="domain" description="PAS" evidence="6">
    <location>
        <begin position="598"/>
        <end position="671"/>
    </location>
</feature>
<dbReference type="InterPro" id="IPR042240">
    <property type="entry name" value="CHASE_sf"/>
</dbReference>
<dbReference type="InterPro" id="IPR035965">
    <property type="entry name" value="PAS-like_dom_sf"/>
</dbReference>
<dbReference type="AlphaFoldDB" id="A0A6M8SRK0"/>
<organism evidence="9 10">
    <name type="scientific">Deefgea piscis</name>
    <dbReference type="NCBI Taxonomy" id="2739061"/>
    <lineage>
        <taxon>Bacteria</taxon>
        <taxon>Pseudomonadati</taxon>
        <taxon>Pseudomonadota</taxon>
        <taxon>Betaproteobacteria</taxon>
        <taxon>Neisseriales</taxon>
        <taxon>Chitinibacteraceae</taxon>
        <taxon>Deefgea</taxon>
    </lineage>
</organism>
<comment type="subcellular location">
    <subcellularLocation>
        <location evidence="1">Membrane</location>
    </subcellularLocation>
</comment>
<dbReference type="RefSeq" id="WP_173533232.1">
    <property type="nucleotide sequence ID" value="NZ_CP054143.1"/>
</dbReference>
<evidence type="ECO:0000313" key="10">
    <source>
        <dbReference type="Proteomes" id="UP000504844"/>
    </source>
</evidence>
<evidence type="ECO:0000256" key="1">
    <source>
        <dbReference type="ARBA" id="ARBA00004370"/>
    </source>
</evidence>
<evidence type="ECO:0000256" key="4">
    <source>
        <dbReference type="ARBA" id="ARBA00023136"/>
    </source>
</evidence>
<dbReference type="SMART" id="SM00091">
    <property type="entry name" value="PAS"/>
    <property type="match status" value="3"/>
</dbReference>
<keyword evidence="3 5" id="KW-1133">Transmembrane helix</keyword>
<evidence type="ECO:0000259" key="7">
    <source>
        <dbReference type="PROSITE" id="PS50113"/>
    </source>
</evidence>
<dbReference type="KEGG" id="dee:HQN60_08455"/>
<dbReference type="CDD" id="cd00130">
    <property type="entry name" value="PAS"/>
    <property type="match status" value="2"/>
</dbReference>
<evidence type="ECO:0000259" key="6">
    <source>
        <dbReference type="PROSITE" id="PS50112"/>
    </source>
</evidence>
<evidence type="ECO:0000256" key="3">
    <source>
        <dbReference type="ARBA" id="ARBA00022989"/>
    </source>
</evidence>
<dbReference type="GO" id="GO:0016020">
    <property type="term" value="C:membrane"/>
    <property type="evidence" value="ECO:0007669"/>
    <property type="project" value="UniProtKB-SubCell"/>
</dbReference>
<dbReference type="Pfam" id="PF13188">
    <property type="entry name" value="PAS_8"/>
    <property type="match status" value="1"/>
</dbReference>
<dbReference type="SUPFAM" id="SSF55785">
    <property type="entry name" value="PYP-like sensor domain (PAS domain)"/>
    <property type="match status" value="3"/>
</dbReference>
<dbReference type="Proteomes" id="UP000504844">
    <property type="component" value="Chromosome"/>
</dbReference>
<feature type="transmembrane region" description="Helical" evidence="5">
    <location>
        <begin position="314"/>
        <end position="333"/>
    </location>
</feature>
<name>A0A6M8SRK0_9NEIS</name>
<keyword evidence="2 5" id="KW-0812">Transmembrane</keyword>
<dbReference type="InterPro" id="IPR000014">
    <property type="entry name" value="PAS"/>
</dbReference>
<evidence type="ECO:0000256" key="2">
    <source>
        <dbReference type="ARBA" id="ARBA00022692"/>
    </source>
</evidence>
<evidence type="ECO:0000259" key="8">
    <source>
        <dbReference type="PROSITE" id="PS50839"/>
    </source>
</evidence>
<dbReference type="Gene3D" id="3.30.450.20">
    <property type="entry name" value="PAS domain"/>
    <property type="match status" value="3"/>
</dbReference>
<keyword evidence="10" id="KW-1185">Reference proteome</keyword>
<dbReference type="Gene3D" id="3.30.450.350">
    <property type="entry name" value="CHASE domain"/>
    <property type="match status" value="1"/>
</dbReference>
<dbReference type="InterPro" id="IPR052155">
    <property type="entry name" value="Biofilm_reg_signaling"/>
</dbReference>
<feature type="transmembrane region" description="Helical" evidence="5">
    <location>
        <begin position="7"/>
        <end position="30"/>
    </location>
</feature>
<dbReference type="Pfam" id="PF13426">
    <property type="entry name" value="PAS_9"/>
    <property type="match status" value="1"/>
</dbReference>
<dbReference type="NCBIfam" id="TIGR00229">
    <property type="entry name" value="sensory_box"/>
    <property type="match status" value="1"/>
</dbReference>
<evidence type="ECO:0000256" key="5">
    <source>
        <dbReference type="SAM" id="Phobius"/>
    </source>
</evidence>
<dbReference type="PANTHER" id="PTHR44757:SF4">
    <property type="entry name" value="DIGUANYLATE CYCLASE DGCE-RELATED"/>
    <property type="match status" value="1"/>
</dbReference>
<dbReference type="PROSITE" id="PS50113">
    <property type="entry name" value="PAC"/>
    <property type="match status" value="1"/>
</dbReference>
<accession>A0A6M8SRK0</accession>
<dbReference type="PANTHER" id="PTHR44757">
    <property type="entry name" value="DIGUANYLATE CYCLASE DGCP"/>
    <property type="match status" value="1"/>
</dbReference>
<proteinExistence type="predicted"/>
<feature type="domain" description="CHASE" evidence="8">
    <location>
        <begin position="144"/>
        <end position="258"/>
    </location>
</feature>
<dbReference type="GO" id="GO:0006355">
    <property type="term" value="P:regulation of DNA-templated transcription"/>
    <property type="evidence" value="ECO:0007669"/>
    <property type="project" value="InterPro"/>
</dbReference>
<sequence>MFELKKYTVFIVTLLLGLLFTLASISLYYWQAIDSARGRWQQSQDQLIAHFRTQLILAQSDLQLIQAAFIAQNQLSPEQFSQLQLQSQSRKISTGVLAMGFVRPVSADFLRQYIEQNRSDTRFATEFYSVFDVASPQQKEALQIVDMLSPLNSTTAQWLGFNLAHDAALKRALERAKSNGQPWMSDGFTASLVRTESLVIYLPIYRSLFNPSTPALRASNYLGSAIVLLPSKPFFAGLERLAGAAGLAFRVVDQGLIDAVGRTKAAAKIRYTSSQFKPEVSESWSLVPQNVLGRQWRFEFQPIVSAISLQQMQFMTWLAVLGLVFSLLLASLLQRRTRMPQPAMDDNVDKQSLRLTPELPTRTLLEAVSDPLILRDARGQITYANAVAELRLAQHDRSLLGSIDAVFDAAELGRLSMPQQLMVSHIDRDEQMRQYELMLKPLRDDRLQWIGTVMQARDISASSATIKSLREQVERLSMMVDISNDWFWEQDREGRFTAVSGGFFTDLDINPALFIGKCRWELGQGGLSAAQWAAHRAVLASQQAYRDFEYQTELNQQSLYLSVSGRPVFDHNGEFIGYRGVGRNVTAIRLAQAALLAEQQRAQATLASIVDGVVTTDLNGRIYYLNPVASALLGWEPEMAQGQYLSSVYQTIDTKTRLPLAGLAALALQNSTPGQSARRSILLNKLGLHFYIEESAARIRDEAHGTLGAVLVFRDISNWQDEEARVFGF</sequence>